<dbReference type="PANTHER" id="PTHR33710">
    <property type="entry name" value="BNAC02G09200D PROTEIN"/>
    <property type="match status" value="1"/>
</dbReference>
<reference evidence="1 2" key="1">
    <citation type="submission" date="2024-01" db="EMBL/GenBank/DDBJ databases">
        <title>The complete chloroplast genome sequence of Lithospermum erythrorhizon: insights into the phylogenetic relationship among Boraginaceae species and the maternal lineages of purple gromwells.</title>
        <authorList>
            <person name="Okada T."/>
            <person name="Watanabe K."/>
        </authorList>
    </citation>
    <scope>NUCLEOTIDE SEQUENCE [LARGE SCALE GENOMIC DNA]</scope>
</reference>
<dbReference type="Gene3D" id="3.60.10.10">
    <property type="entry name" value="Endonuclease/exonuclease/phosphatase"/>
    <property type="match status" value="1"/>
</dbReference>
<dbReference type="Proteomes" id="UP001454036">
    <property type="component" value="Unassembled WGS sequence"/>
</dbReference>
<gene>
    <name evidence="1" type="ORF">LIER_00537</name>
</gene>
<evidence type="ECO:0008006" key="3">
    <source>
        <dbReference type="Google" id="ProtNLM"/>
    </source>
</evidence>
<accession>A0AAV3NHS4</accession>
<dbReference type="SUPFAM" id="SSF56219">
    <property type="entry name" value="DNase I-like"/>
    <property type="match status" value="1"/>
</dbReference>
<dbReference type="EMBL" id="BAABME010000042">
    <property type="protein sequence ID" value="GAA0138879.1"/>
    <property type="molecule type" value="Genomic_DNA"/>
</dbReference>
<evidence type="ECO:0000313" key="2">
    <source>
        <dbReference type="Proteomes" id="UP001454036"/>
    </source>
</evidence>
<name>A0AAV3NHS4_LITER</name>
<sequence>MPLRDLEKANVPTWDCSTSRKFTVKSAYQLANKLKNNYANTTSTSSAGSSVLKHIWKLKVNQNLSNVPTLFMGDFNEVLSGDEHVSQQRQRPAWQMNNFRQVVTDCGLFDVQYVGFQYTWCNTFTSPDSTKVRLDRGLASKCWMDRFPQAKLTHLSTNTSDHLPIFLSIGDQTLGESKLKPRFRFE</sequence>
<evidence type="ECO:0000313" key="1">
    <source>
        <dbReference type="EMBL" id="GAA0138879.1"/>
    </source>
</evidence>
<dbReference type="AlphaFoldDB" id="A0AAV3NHS4"/>
<keyword evidence="2" id="KW-1185">Reference proteome</keyword>
<dbReference type="InterPro" id="IPR036691">
    <property type="entry name" value="Endo/exonu/phosph_ase_sf"/>
</dbReference>
<organism evidence="1 2">
    <name type="scientific">Lithospermum erythrorhizon</name>
    <name type="common">Purple gromwell</name>
    <name type="synonym">Lithospermum officinale var. erythrorhizon</name>
    <dbReference type="NCBI Taxonomy" id="34254"/>
    <lineage>
        <taxon>Eukaryota</taxon>
        <taxon>Viridiplantae</taxon>
        <taxon>Streptophyta</taxon>
        <taxon>Embryophyta</taxon>
        <taxon>Tracheophyta</taxon>
        <taxon>Spermatophyta</taxon>
        <taxon>Magnoliopsida</taxon>
        <taxon>eudicotyledons</taxon>
        <taxon>Gunneridae</taxon>
        <taxon>Pentapetalae</taxon>
        <taxon>asterids</taxon>
        <taxon>lamiids</taxon>
        <taxon>Boraginales</taxon>
        <taxon>Boraginaceae</taxon>
        <taxon>Boraginoideae</taxon>
        <taxon>Lithospermeae</taxon>
        <taxon>Lithospermum</taxon>
    </lineage>
</organism>
<protein>
    <recommendedName>
        <fullName evidence="3">Endonuclease/exonuclease/phosphatase domain-containing protein</fullName>
    </recommendedName>
</protein>
<dbReference type="PANTHER" id="PTHR33710:SF62">
    <property type="entry name" value="DUF4283 DOMAIN PROTEIN"/>
    <property type="match status" value="1"/>
</dbReference>
<proteinExistence type="predicted"/>
<comment type="caution">
    <text evidence="1">The sequence shown here is derived from an EMBL/GenBank/DDBJ whole genome shotgun (WGS) entry which is preliminary data.</text>
</comment>